<dbReference type="PRINTS" id="PR01301">
    <property type="entry name" value="RGSPROTEIN"/>
</dbReference>
<gene>
    <name evidence="3" type="primary">Rgs5</name>
    <name evidence="3" type="ORF">N1851_027667</name>
</gene>
<dbReference type="InterPro" id="IPR036305">
    <property type="entry name" value="RGS_sf"/>
</dbReference>
<dbReference type="PANTHER" id="PTHR10845">
    <property type="entry name" value="REGULATOR OF G PROTEIN SIGNALING"/>
    <property type="match status" value="1"/>
</dbReference>
<dbReference type="SUPFAM" id="SSF48097">
    <property type="entry name" value="Regulator of G-protein signaling, RGS"/>
    <property type="match status" value="1"/>
</dbReference>
<dbReference type="Proteomes" id="UP001174136">
    <property type="component" value="Unassembled WGS sequence"/>
</dbReference>
<evidence type="ECO:0000256" key="1">
    <source>
        <dbReference type="ARBA" id="ARBA00022700"/>
    </source>
</evidence>
<dbReference type="AlphaFoldDB" id="A0AA47NS66"/>
<dbReference type="SMART" id="SM00315">
    <property type="entry name" value="RGS"/>
    <property type="match status" value="1"/>
</dbReference>
<dbReference type="Gene3D" id="1.10.196.10">
    <property type="match status" value="1"/>
</dbReference>
<name>A0AA47NS66_MERPO</name>
<dbReference type="FunFam" id="1.10.196.10:FF:000001">
    <property type="entry name" value="Regulator of G-protein signaling 8"/>
    <property type="match status" value="1"/>
</dbReference>
<evidence type="ECO:0000313" key="3">
    <source>
        <dbReference type="EMBL" id="KAK0136426.1"/>
    </source>
</evidence>
<dbReference type="Pfam" id="PF25431">
    <property type="entry name" value="zf-C17orf113"/>
    <property type="match status" value="1"/>
</dbReference>
<dbReference type="Pfam" id="PF00615">
    <property type="entry name" value="RGS"/>
    <property type="match status" value="1"/>
</dbReference>
<protein>
    <submittedName>
        <fullName evidence="3">Regulator of G-protein signaling 5</fullName>
    </submittedName>
</protein>
<keyword evidence="4" id="KW-1185">Reference proteome</keyword>
<reference evidence="3" key="1">
    <citation type="journal article" date="2023" name="Front. Mar. Sci.">
        <title>A new Merluccius polli reference genome to investigate the effects of global change in West African waters.</title>
        <authorList>
            <person name="Mateo J.L."/>
            <person name="Blanco-Fernandez C."/>
            <person name="Garcia-Vazquez E."/>
            <person name="Machado-Schiaffino G."/>
        </authorList>
    </citation>
    <scope>NUCLEOTIDE SEQUENCE</scope>
    <source>
        <strain evidence="3">C29</strain>
        <tissue evidence="3">Fin</tissue>
    </source>
</reference>
<evidence type="ECO:0000259" key="2">
    <source>
        <dbReference type="PROSITE" id="PS50132"/>
    </source>
</evidence>
<dbReference type="InterPro" id="IPR024066">
    <property type="entry name" value="RGS_subdom1/3"/>
</dbReference>
<dbReference type="InterPro" id="IPR044926">
    <property type="entry name" value="RGS_subdomain_2"/>
</dbReference>
<accession>A0AA47NS66</accession>
<organism evidence="3 4">
    <name type="scientific">Merluccius polli</name>
    <name type="common">Benguela hake</name>
    <name type="synonym">Merluccius cadenati</name>
    <dbReference type="NCBI Taxonomy" id="89951"/>
    <lineage>
        <taxon>Eukaryota</taxon>
        <taxon>Metazoa</taxon>
        <taxon>Chordata</taxon>
        <taxon>Craniata</taxon>
        <taxon>Vertebrata</taxon>
        <taxon>Euteleostomi</taxon>
        <taxon>Actinopterygii</taxon>
        <taxon>Neopterygii</taxon>
        <taxon>Teleostei</taxon>
        <taxon>Neoteleostei</taxon>
        <taxon>Acanthomorphata</taxon>
        <taxon>Zeiogadaria</taxon>
        <taxon>Gadariae</taxon>
        <taxon>Gadiformes</taxon>
        <taxon>Gadoidei</taxon>
        <taxon>Merlucciidae</taxon>
        <taxon>Merluccius</taxon>
    </lineage>
</organism>
<dbReference type="PANTHER" id="PTHR10845:SF245">
    <property type="entry name" value="REGULATOR OF G-PROTEIN SIGNALING 16"/>
    <property type="match status" value="1"/>
</dbReference>
<dbReference type="PROSITE" id="PS50132">
    <property type="entry name" value="RGS"/>
    <property type="match status" value="1"/>
</dbReference>
<proteinExistence type="predicted"/>
<dbReference type="FunFam" id="1.10.167.10:FF:000001">
    <property type="entry name" value="Putative regulator of g-protein signaling 12"/>
    <property type="match status" value="1"/>
</dbReference>
<dbReference type="InterPro" id="IPR057456">
    <property type="entry name" value="Znf_C17orf113"/>
</dbReference>
<evidence type="ECO:0000313" key="4">
    <source>
        <dbReference type="Proteomes" id="UP001174136"/>
    </source>
</evidence>
<keyword evidence="1" id="KW-0734">Signal transduction inhibitor</keyword>
<dbReference type="GO" id="GO:0009968">
    <property type="term" value="P:negative regulation of signal transduction"/>
    <property type="evidence" value="ECO:0007669"/>
    <property type="project" value="UniProtKB-KW"/>
</dbReference>
<dbReference type="InterPro" id="IPR016137">
    <property type="entry name" value="RGS"/>
</dbReference>
<comment type="caution">
    <text evidence="3">The sequence shown here is derived from an EMBL/GenBank/DDBJ whole genome shotgun (WGS) entry which is preliminary data.</text>
</comment>
<sequence>MSQRRCKMTKERDEKQDLEDDTGNLGMFCRLCRQHKKAPKRGVAKRPFMEIGCQLYRVDYLDKHLNTQHHQESVISHSTLIQGKNSVLVAFEPVVVLEHEAVLRGFKCLYHLIKREQAHHTNYPLLLELAELLGCNYFQKLRIGNTNYTSHRIIDEMLEIIGTVVEEPILSDIRGSLAIGLEIDESTDVSVDSLISIYTDIEGQVYSQFLDLVTVPDGKAATIVAAVQEDATKSVPYVGTFRDHLQQLHIYFRKSANRTASLKMAEQTLGIDHLKVKEVKDTRWLSQDLAIKSIQRNLPAVLAALANESDINRCPIAKGLYSFLATYKFVAAHLQADVLPHLTCLSKLFQKEKVNFLAVKYQVRTYCNRTLAALRRVKDAGDNQPPSSFLSRLNQDLDDPAGLSAFGIVDEEERGRRGRDHQETSCRQQLWSRFRSQVMEPYIEALIDSLERRFYNLNLLGAFEVFGPQAAIGDDAENLSNLRALAEKFQPGNQVLQEWASYKQDIVCGAFLDMDQQQCMQRLVSHIDQHTAALATPSARSPDLEILSVHLNLRPTDQLDSPAADMCKGLASLPNSCLERAKGLKARLGSILQKPDWKLTCCKIGKNRPTPEECLKWKHSFEKLLASKYGLCAFTAFLVSEFSEENIAFYFACEEYRSTKSAAKMAAKAQKIYDEFIGSDAPREINIDHETRDITKSNMESSSPSCFDMAQHRIYMLMAKDCYPRFLRSQTYREMAYQDGDSKSRCLVHQENVEKNEGVETKKERGRECRKPRLQSALTQAMEKMVVVVVVVVLQQWRQRWCGGAQASSLRLRGKRLRKYRV</sequence>
<feature type="domain" description="RGS" evidence="2">
    <location>
        <begin position="620"/>
        <end position="736"/>
    </location>
</feature>
<dbReference type="EMBL" id="JAOPHQ010005159">
    <property type="protein sequence ID" value="KAK0136426.1"/>
    <property type="molecule type" value="Genomic_DNA"/>
</dbReference>
<dbReference type="Gene3D" id="1.10.167.10">
    <property type="entry name" value="Regulator of G-protein Signalling 4, domain 2"/>
    <property type="match status" value="1"/>
</dbReference>